<dbReference type="EC" id="2.7.11.22" evidence="2"/>
<dbReference type="GO" id="GO:0007165">
    <property type="term" value="P:signal transduction"/>
    <property type="evidence" value="ECO:0007669"/>
    <property type="project" value="TreeGrafter"/>
</dbReference>
<dbReference type="CDD" id="cd07835">
    <property type="entry name" value="STKc_CDK1_CdkB_like"/>
    <property type="match status" value="1"/>
</dbReference>
<dbReference type="GO" id="GO:0005524">
    <property type="term" value="F:ATP binding"/>
    <property type="evidence" value="ECO:0007669"/>
    <property type="project" value="UniProtKB-UniRule"/>
</dbReference>
<comment type="similarity">
    <text evidence="1">Belongs to the protein kinase superfamily. CMGC Ser/Thr protein kinase family. CDC2/CDKX subfamily.</text>
</comment>
<dbReference type="PROSITE" id="PS50011">
    <property type="entry name" value="PROTEIN_KINASE_DOM"/>
    <property type="match status" value="1"/>
</dbReference>
<evidence type="ECO:0000256" key="4">
    <source>
        <dbReference type="ARBA" id="ARBA00022553"/>
    </source>
</evidence>
<accession>A0A9W6YMR0</accession>
<evidence type="ECO:0000256" key="13">
    <source>
        <dbReference type="RuleBase" id="RU000304"/>
    </source>
</evidence>
<evidence type="ECO:0000256" key="8">
    <source>
        <dbReference type="ARBA" id="ARBA00022840"/>
    </source>
</evidence>
<dbReference type="GO" id="GO:0010468">
    <property type="term" value="P:regulation of gene expression"/>
    <property type="evidence" value="ECO:0007669"/>
    <property type="project" value="TreeGrafter"/>
</dbReference>
<dbReference type="InterPro" id="IPR011009">
    <property type="entry name" value="Kinase-like_dom_sf"/>
</dbReference>
<dbReference type="GO" id="GO:0000082">
    <property type="term" value="P:G1/S transition of mitotic cell cycle"/>
    <property type="evidence" value="ECO:0007669"/>
    <property type="project" value="TreeGrafter"/>
</dbReference>
<evidence type="ECO:0000313" key="15">
    <source>
        <dbReference type="EMBL" id="GMG20334.1"/>
    </source>
</evidence>
<dbReference type="Gene3D" id="3.30.200.20">
    <property type="entry name" value="Phosphorylase Kinase, domain 1"/>
    <property type="match status" value="1"/>
</dbReference>
<dbReference type="GO" id="GO:0030332">
    <property type="term" value="F:cyclin binding"/>
    <property type="evidence" value="ECO:0007669"/>
    <property type="project" value="TreeGrafter"/>
</dbReference>
<feature type="binding site" evidence="12">
    <location>
        <position position="37"/>
    </location>
    <ligand>
        <name>ATP</name>
        <dbReference type="ChEBI" id="CHEBI:30616"/>
    </ligand>
</feature>
<dbReference type="AlphaFoldDB" id="A0A9W6YMR0"/>
<name>A0A9W6YMR0_AMBMO</name>
<sequence>MAELNDFESLEKIGEGTYGVVYKALDTKHNNRVVALKKIRLESEDEGIPSTTIREISLLKELRDENIVALYDIVHSNSNKIYLVFEFLDMDLKKYMESIPSGGEGLGADMVKKFMLQLVKGIYHCHAHRVLHRDLKPQNLLIDKEGNLKVADFGLARAFGVPLRAYTHEVVTLWYRSPEILLGGKQYSTGVDMWSIGCIFAEMVNRKPLFAGDSEIDQIFKISKILGTPTEEVWPEVNHLSNFSTNFPKWSKQPLETVVPDLDAHGIQLLELLLAYDPIGRISAKRALLHPYFHEDEYSHTSEYPQQSTMQVDSSSIFA</sequence>
<comment type="catalytic activity">
    <reaction evidence="11">
        <text>L-seryl-[protein] + ATP = O-phospho-L-seryl-[protein] + ADP + H(+)</text>
        <dbReference type="Rhea" id="RHEA:17989"/>
        <dbReference type="Rhea" id="RHEA-COMP:9863"/>
        <dbReference type="Rhea" id="RHEA-COMP:11604"/>
        <dbReference type="ChEBI" id="CHEBI:15378"/>
        <dbReference type="ChEBI" id="CHEBI:29999"/>
        <dbReference type="ChEBI" id="CHEBI:30616"/>
        <dbReference type="ChEBI" id="CHEBI:83421"/>
        <dbReference type="ChEBI" id="CHEBI:456216"/>
        <dbReference type="EC" id="2.7.11.22"/>
    </reaction>
</comment>
<evidence type="ECO:0000256" key="7">
    <source>
        <dbReference type="ARBA" id="ARBA00022777"/>
    </source>
</evidence>
<dbReference type="PANTHER" id="PTHR24056">
    <property type="entry name" value="CELL DIVISION PROTEIN KINASE"/>
    <property type="match status" value="1"/>
</dbReference>
<dbReference type="SUPFAM" id="SSF56112">
    <property type="entry name" value="Protein kinase-like (PK-like)"/>
    <property type="match status" value="1"/>
</dbReference>
<dbReference type="GO" id="GO:0005634">
    <property type="term" value="C:nucleus"/>
    <property type="evidence" value="ECO:0007669"/>
    <property type="project" value="TreeGrafter"/>
</dbReference>
<evidence type="ECO:0000256" key="11">
    <source>
        <dbReference type="ARBA" id="ARBA00048367"/>
    </source>
</evidence>
<dbReference type="InterPro" id="IPR000719">
    <property type="entry name" value="Prot_kinase_dom"/>
</dbReference>
<evidence type="ECO:0000256" key="2">
    <source>
        <dbReference type="ARBA" id="ARBA00012425"/>
    </source>
</evidence>
<dbReference type="FunFam" id="3.30.200.20:FF:000375">
    <property type="entry name" value="Cell division related protein kinase 2"/>
    <property type="match status" value="1"/>
</dbReference>
<evidence type="ECO:0000256" key="12">
    <source>
        <dbReference type="PROSITE-ProRule" id="PRU10141"/>
    </source>
</evidence>
<dbReference type="GO" id="GO:0000307">
    <property type="term" value="C:cyclin-dependent protein kinase holoenzyme complex"/>
    <property type="evidence" value="ECO:0007669"/>
    <property type="project" value="TreeGrafter"/>
</dbReference>
<dbReference type="PROSITE" id="PS00108">
    <property type="entry name" value="PROTEIN_KINASE_ST"/>
    <property type="match status" value="1"/>
</dbReference>
<comment type="catalytic activity">
    <reaction evidence="10">
        <text>L-threonyl-[protein] + ATP = O-phospho-L-threonyl-[protein] + ADP + H(+)</text>
        <dbReference type="Rhea" id="RHEA:46608"/>
        <dbReference type="Rhea" id="RHEA-COMP:11060"/>
        <dbReference type="Rhea" id="RHEA-COMP:11605"/>
        <dbReference type="ChEBI" id="CHEBI:15378"/>
        <dbReference type="ChEBI" id="CHEBI:30013"/>
        <dbReference type="ChEBI" id="CHEBI:30616"/>
        <dbReference type="ChEBI" id="CHEBI:61977"/>
        <dbReference type="ChEBI" id="CHEBI:456216"/>
        <dbReference type="EC" id="2.7.11.22"/>
    </reaction>
</comment>
<keyword evidence="8 12" id="KW-0067">ATP-binding</keyword>
<dbReference type="GO" id="GO:0010389">
    <property type="term" value="P:regulation of G2/M transition of mitotic cell cycle"/>
    <property type="evidence" value="ECO:0007669"/>
    <property type="project" value="TreeGrafter"/>
</dbReference>
<dbReference type="EMBL" id="BSXU01000345">
    <property type="protein sequence ID" value="GMG20334.1"/>
    <property type="molecule type" value="Genomic_DNA"/>
</dbReference>
<proteinExistence type="inferred from homology"/>
<protein>
    <recommendedName>
        <fullName evidence="9">Cyclin-dependent kinase 1</fullName>
        <ecNumber evidence="2">2.7.11.22</ecNumber>
    </recommendedName>
</protein>
<dbReference type="Pfam" id="PF00069">
    <property type="entry name" value="Pkinase"/>
    <property type="match status" value="1"/>
</dbReference>
<evidence type="ECO:0000256" key="9">
    <source>
        <dbReference type="ARBA" id="ARBA00039266"/>
    </source>
</evidence>
<dbReference type="FunFam" id="1.10.510.10:FF:000281">
    <property type="entry name" value="Cyclin-dependent kinase 2"/>
    <property type="match status" value="1"/>
</dbReference>
<dbReference type="GO" id="GO:0004693">
    <property type="term" value="F:cyclin-dependent protein serine/threonine kinase activity"/>
    <property type="evidence" value="ECO:0007669"/>
    <property type="project" value="UniProtKB-EC"/>
</dbReference>
<dbReference type="SMART" id="SM00220">
    <property type="entry name" value="S_TKc"/>
    <property type="match status" value="1"/>
</dbReference>
<dbReference type="PANTHER" id="PTHR24056:SF254">
    <property type="entry name" value="CYCLIN-DEPENDENT KINASE 2"/>
    <property type="match status" value="1"/>
</dbReference>
<dbReference type="Gene3D" id="1.10.510.10">
    <property type="entry name" value="Transferase(Phosphotransferase) domain 1"/>
    <property type="match status" value="1"/>
</dbReference>
<evidence type="ECO:0000256" key="1">
    <source>
        <dbReference type="ARBA" id="ARBA00006485"/>
    </source>
</evidence>
<dbReference type="InterPro" id="IPR017441">
    <property type="entry name" value="Protein_kinase_ATP_BS"/>
</dbReference>
<dbReference type="GO" id="GO:0030447">
    <property type="term" value="P:filamentous growth"/>
    <property type="evidence" value="ECO:0007669"/>
    <property type="project" value="UniProtKB-ARBA"/>
</dbReference>
<keyword evidence="16" id="KW-1185">Reference proteome</keyword>
<evidence type="ECO:0000313" key="16">
    <source>
        <dbReference type="Proteomes" id="UP001165063"/>
    </source>
</evidence>
<evidence type="ECO:0000256" key="10">
    <source>
        <dbReference type="ARBA" id="ARBA00047811"/>
    </source>
</evidence>
<keyword evidence="6 12" id="KW-0547">Nucleotide-binding</keyword>
<keyword evidence="4" id="KW-0597">Phosphoprotein</keyword>
<evidence type="ECO:0000256" key="3">
    <source>
        <dbReference type="ARBA" id="ARBA00022527"/>
    </source>
</evidence>
<dbReference type="GO" id="GO:0005737">
    <property type="term" value="C:cytoplasm"/>
    <property type="evidence" value="ECO:0007669"/>
    <property type="project" value="TreeGrafter"/>
</dbReference>
<dbReference type="OrthoDB" id="1732493at2759"/>
<keyword evidence="7" id="KW-0418">Kinase</keyword>
<dbReference type="PROSITE" id="PS00107">
    <property type="entry name" value="PROTEIN_KINASE_ATP"/>
    <property type="match status" value="1"/>
</dbReference>
<dbReference type="InterPro" id="IPR050108">
    <property type="entry name" value="CDK"/>
</dbReference>
<dbReference type="Proteomes" id="UP001165063">
    <property type="component" value="Unassembled WGS sequence"/>
</dbReference>
<keyword evidence="3 13" id="KW-0723">Serine/threonine-protein kinase</keyword>
<evidence type="ECO:0000256" key="5">
    <source>
        <dbReference type="ARBA" id="ARBA00022679"/>
    </source>
</evidence>
<evidence type="ECO:0000256" key="6">
    <source>
        <dbReference type="ARBA" id="ARBA00022741"/>
    </source>
</evidence>
<evidence type="ECO:0000259" key="14">
    <source>
        <dbReference type="PROSITE" id="PS50011"/>
    </source>
</evidence>
<reference evidence="15" key="1">
    <citation type="submission" date="2023-04" db="EMBL/GenBank/DDBJ databases">
        <title>Ambrosiozyma monospora NBRC 1965.</title>
        <authorList>
            <person name="Ichikawa N."/>
            <person name="Sato H."/>
            <person name="Tonouchi N."/>
        </authorList>
    </citation>
    <scope>NUCLEOTIDE SEQUENCE</scope>
    <source>
        <strain evidence="15">NBRC 1965</strain>
    </source>
</reference>
<comment type="caution">
    <text evidence="15">The sequence shown here is derived from an EMBL/GenBank/DDBJ whole genome shotgun (WGS) entry which is preliminary data.</text>
</comment>
<gene>
    <name evidence="15" type="ORF">Amon01_000115700</name>
</gene>
<organism evidence="15 16">
    <name type="scientific">Ambrosiozyma monospora</name>
    <name type="common">Yeast</name>
    <name type="synonym">Endomycopsis monosporus</name>
    <dbReference type="NCBI Taxonomy" id="43982"/>
    <lineage>
        <taxon>Eukaryota</taxon>
        <taxon>Fungi</taxon>
        <taxon>Dikarya</taxon>
        <taxon>Ascomycota</taxon>
        <taxon>Saccharomycotina</taxon>
        <taxon>Pichiomycetes</taxon>
        <taxon>Pichiales</taxon>
        <taxon>Pichiaceae</taxon>
        <taxon>Ambrosiozyma</taxon>
    </lineage>
</organism>
<feature type="domain" description="Protein kinase" evidence="14">
    <location>
        <begin position="7"/>
        <end position="293"/>
    </location>
</feature>
<dbReference type="InterPro" id="IPR008271">
    <property type="entry name" value="Ser/Thr_kinase_AS"/>
</dbReference>
<keyword evidence="5" id="KW-0808">Transferase</keyword>